<dbReference type="PANTHER" id="PTHR45947:SF3">
    <property type="entry name" value="SULFOQUINOVOSYL TRANSFERASE SQD2"/>
    <property type="match status" value="1"/>
</dbReference>
<dbReference type="GO" id="GO:0016758">
    <property type="term" value="F:hexosyltransferase activity"/>
    <property type="evidence" value="ECO:0007669"/>
    <property type="project" value="TreeGrafter"/>
</dbReference>
<dbReference type="AlphaFoldDB" id="A0A953N728"/>
<feature type="transmembrane region" description="Helical" evidence="1">
    <location>
        <begin position="79"/>
        <end position="99"/>
    </location>
</feature>
<comment type="caution">
    <text evidence="3">The sequence shown here is derived from an EMBL/GenBank/DDBJ whole genome shotgun (WGS) entry which is preliminary data.</text>
</comment>
<dbReference type="SUPFAM" id="SSF53756">
    <property type="entry name" value="UDP-Glycosyltransferase/glycogen phosphorylase"/>
    <property type="match status" value="1"/>
</dbReference>
<dbReference type="CDD" id="cd03794">
    <property type="entry name" value="GT4_WbuB-like"/>
    <property type="match status" value="1"/>
</dbReference>
<dbReference type="EMBL" id="JAHXRI010000006">
    <property type="protein sequence ID" value="MBZ1350111.1"/>
    <property type="molecule type" value="Genomic_DNA"/>
</dbReference>
<keyword evidence="1" id="KW-0472">Membrane</keyword>
<proteinExistence type="predicted"/>
<reference evidence="3" key="1">
    <citation type="submission" date="2021-07" db="EMBL/GenBank/DDBJ databases">
        <title>New genus and species of the family Alcaligenaceae.</title>
        <authorList>
            <person name="Hahn M.W."/>
        </authorList>
    </citation>
    <scope>NUCLEOTIDE SEQUENCE</scope>
    <source>
        <strain evidence="3">LF4-65</strain>
    </source>
</reference>
<dbReference type="PANTHER" id="PTHR45947">
    <property type="entry name" value="SULFOQUINOVOSYL TRANSFERASE SQD2"/>
    <property type="match status" value="1"/>
</dbReference>
<evidence type="ECO:0000313" key="4">
    <source>
        <dbReference type="Proteomes" id="UP000739565"/>
    </source>
</evidence>
<accession>A0A953N728</accession>
<evidence type="ECO:0000259" key="2">
    <source>
        <dbReference type="Pfam" id="PF13579"/>
    </source>
</evidence>
<dbReference type="Pfam" id="PF13579">
    <property type="entry name" value="Glyco_trans_4_4"/>
    <property type="match status" value="1"/>
</dbReference>
<keyword evidence="1" id="KW-0812">Transmembrane</keyword>
<dbReference type="InterPro" id="IPR028098">
    <property type="entry name" value="Glyco_trans_4-like_N"/>
</dbReference>
<dbReference type="Pfam" id="PF13692">
    <property type="entry name" value="Glyco_trans_1_4"/>
    <property type="match status" value="1"/>
</dbReference>
<dbReference type="InterPro" id="IPR050194">
    <property type="entry name" value="Glycosyltransferase_grp1"/>
</dbReference>
<protein>
    <submittedName>
        <fullName evidence="3">Glycosyltransferase family 4 protein</fullName>
    </submittedName>
</protein>
<evidence type="ECO:0000313" key="3">
    <source>
        <dbReference type="EMBL" id="MBZ1350111.1"/>
    </source>
</evidence>
<dbReference type="Gene3D" id="3.40.50.2000">
    <property type="entry name" value="Glycogen Phosphorylase B"/>
    <property type="match status" value="2"/>
</dbReference>
<gene>
    <name evidence="3" type="ORF">KZZ10_05590</name>
</gene>
<feature type="domain" description="Glycosyltransferase subfamily 4-like N-terminal" evidence="2">
    <location>
        <begin position="16"/>
        <end position="196"/>
    </location>
</feature>
<keyword evidence="4" id="KW-1185">Reference proteome</keyword>
<evidence type="ECO:0000256" key="1">
    <source>
        <dbReference type="SAM" id="Phobius"/>
    </source>
</evidence>
<organism evidence="3 4">
    <name type="scientific">Zwartia hollandica</name>
    <dbReference type="NCBI Taxonomy" id="324606"/>
    <lineage>
        <taxon>Bacteria</taxon>
        <taxon>Pseudomonadati</taxon>
        <taxon>Pseudomonadota</taxon>
        <taxon>Betaproteobacteria</taxon>
        <taxon>Burkholderiales</taxon>
        <taxon>Alcaligenaceae</taxon>
        <taxon>Zwartia</taxon>
    </lineage>
</organism>
<dbReference type="RefSeq" id="WP_259660507.1">
    <property type="nucleotide sequence ID" value="NZ_JAHXRI010000006.1"/>
</dbReference>
<sequence>MKVLVFSQYFWPESFRINEVAESLQAVGCEVTVLTGQPNYPHGKTFEGYRASQISQEMHAKGYIIHRVPLIPRGKAKAVGLFFNYLSFVLSSALIGPFVLRGQKFDLIFVCGMSPFTQSVSAIWLGKLKKAKVVVWVQDLWPESLEATGFVKNKTVLSAVAAVVSWIYRHSDLLLVQSKGFISSVQNKAGSTPIKYHPNPGELAFNHTASDTRHASAVSFNNGFNIVFAGNLGTVQALDTVLDAAEQIKEHADINIVLIGSGSLTTWLESEIRRRNLRNVSMPGRFPVEAMPSILGQASALLVSLCRDPIISKTIPSKIQVYLAAGKPIIASLDGEGARVVEESGAGIGCSAGNSTALAHAILKLHALPTNELELMGRKGIEYYQQHFEPAMLARRLREYFSTLLASDPSFTAKDVKF</sequence>
<dbReference type="Proteomes" id="UP000739565">
    <property type="component" value="Unassembled WGS sequence"/>
</dbReference>
<keyword evidence="1" id="KW-1133">Transmembrane helix</keyword>
<name>A0A953N728_9BURK</name>